<evidence type="ECO:0000313" key="2">
    <source>
        <dbReference type="EMBL" id="GEL75616.1"/>
    </source>
</evidence>
<accession>A0A511HPV1</accession>
<dbReference type="InterPro" id="IPR009057">
    <property type="entry name" value="Homeodomain-like_sf"/>
</dbReference>
<gene>
    <name evidence="2" type="ORF">MVI01_74000</name>
</gene>
<sequence>MESKRAQGEREERAGAPPVRLCVRRRPESEKALPEGKGRQWLKRKQRQALLRWAAKSGCPLTYRRCLSVAAVGRGASCRAAAKALECATSTVVVAVRRYREGGRQALRDRREGNGRAKVDERFRERLVRALEGTPEDWGWCRPTWTRELLCQELARRGQVRVSVATMGRTLASLGARLKAAKPVVECPWRDWKRRRRLYELKCLEVFGPAHEPVLHVDEVDIHLNPKVGRDWCLPGQRRVVVTPGNNQKRYLAGALNTRTGQLTWVEGKSKASALFIQLLWRLASQYRRARRIHLVLDNASVHSSKKTLKALAQLGGRFVLHFLPPYCPQGNRIERVWLDLHANVTRNHRCRTMARLMARVHAYLSARNVQRSASPSLRRGDLRRSA</sequence>
<dbReference type="InterPro" id="IPR047655">
    <property type="entry name" value="Transpos_IS630-like"/>
</dbReference>
<proteinExistence type="predicted"/>
<dbReference type="AlphaFoldDB" id="A0A511HPV1"/>
<dbReference type="GO" id="GO:0003676">
    <property type="term" value="F:nucleic acid binding"/>
    <property type="evidence" value="ECO:0007669"/>
    <property type="project" value="InterPro"/>
</dbReference>
<dbReference type="SUPFAM" id="SSF46689">
    <property type="entry name" value="Homeodomain-like"/>
    <property type="match status" value="1"/>
</dbReference>
<dbReference type="Gene3D" id="3.30.420.10">
    <property type="entry name" value="Ribonuclease H-like superfamily/Ribonuclease H"/>
    <property type="match status" value="1"/>
</dbReference>
<dbReference type="InterPro" id="IPR036397">
    <property type="entry name" value="RNaseH_sf"/>
</dbReference>
<comment type="caution">
    <text evidence="2">The sequence shown here is derived from an EMBL/GenBank/DDBJ whole genome shotgun (WGS) entry which is preliminary data.</text>
</comment>
<dbReference type="InterPro" id="IPR038717">
    <property type="entry name" value="Tc1-like_DDE_dom"/>
</dbReference>
<reference evidence="2 3" key="1">
    <citation type="submission" date="2019-07" db="EMBL/GenBank/DDBJ databases">
        <title>Whole genome shotgun sequence of Myxococcus virescens NBRC 100334.</title>
        <authorList>
            <person name="Hosoyama A."/>
            <person name="Uohara A."/>
            <person name="Ohji S."/>
            <person name="Ichikawa N."/>
        </authorList>
    </citation>
    <scope>NUCLEOTIDE SEQUENCE [LARGE SCALE GENOMIC DNA]</scope>
    <source>
        <strain evidence="2 3">NBRC 100334</strain>
    </source>
</reference>
<dbReference type="Pfam" id="PF13358">
    <property type="entry name" value="DDE_3"/>
    <property type="match status" value="1"/>
</dbReference>
<name>A0A511HPV1_9BACT</name>
<dbReference type="SUPFAM" id="SSF53098">
    <property type="entry name" value="Ribonuclease H-like"/>
    <property type="match status" value="1"/>
</dbReference>
<dbReference type="Pfam" id="PF13565">
    <property type="entry name" value="HTH_32"/>
    <property type="match status" value="1"/>
</dbReference>
<feature type="domain" description="Tc1-like transposase DDE" evidence="1">
    <location>
        <begin position="214"/>
        <end position="356"/>
    </location>
</feature>
<organism evidence="2 3">
    <name type="scientific">Myxococcus virescens</name>
    <dbReference type="NCBI Taxonomy" id="83456"/>
    <lineage>
        <taxon>Bacteria</taxon>
        <taxon>Pseudomonadati</taxon>
        <taxon>Myxococcota</taxon>
        <taxon>Myxococcia</taxon>
        <taxon>Myxococcales</taxon>
        <taxon>Cystobacterineae</taxon>
        <taxon>Myxococcaceae</taxon>
        <taxon>Myxococcus</taxon>
    </lineage>
</organism>
<dbReference type="Proteomes" id="UP000321224">
    <property type="component" value="Unassembled WGS sequence"/>
</dbReference>
<protein>
    <submittedName>
        <fullName evidence="2">IS630 orf</fullName>
    </submittedName>
</protein>
<dbReference type="InterPro" id="IPR012337">
    <property type="entry name" value="RNaseH-like_sf"/>
</dbReference>
<evidence type="ECO:0000259" key="1">
    <source>
        <dbReference type="Pfam" id="PF13358"/>
    </source>
</evidence>
<evidence type="ECO:0000313" key="3">
    <source>
        <dbReference type="Proteomes" id="UP000321224"/>
    </source>
</evidence>
<dbReference type="NCBIfam" id="NF033545">
    <property type="entry name" value="transpos_IS630"/>
    <property type="match status" value="1"/>
</dbReference>
<dbReference type="EMBL" id="BJVY01000092">
    <property type="protein sequence ID" value="GEL75616.1"/>
    <property type="molecule type" value="Genomic_DNA"/>
</dbReference>